<proteinExistence type="predicted"/>
<dbReference type="PANTHER" id="PTHR23199:SF12">
    <property type="entry name" value="NEUROTROPHIN 1-RELATED"/>
    <property type="match status" value="1"/>
</dbReference>
<feature type="compositionally biased region" description="Basic and acidic residues" evidence="4">
    <location>
        <begin position="162"/>
        <end position="175"/>
    </location>
</feature>
<evidence type="ECO:0000256" key="1">
    <source>
        <dbReference type="ARBA" id="ARBA00022729"/>
    </source>
</evidence>
<dbReference type="Proteomes" id="UP000069940">
    <property type="component" value="Unassembled WGS sequence"/>
</dbReference>
<keyword evidence="5" id="KW-1133">Transmembrane helix</keyword>
<dbReference type="InterPro" id="IPR032104">
    <property type="entry name" value="Spaetzle"/>
</dbReference>
<evidence type="ECO:0000313" key="7">
    <source>
        <dbReference type="EnsemblMetazoa" id="AALFPA23_001288.P38517"/>
    </source>
</evidence>
<feature type="transmembrane region" description="Helical" evidence="5">
    <location>
        <begin position="7"/>
        <end position="29"/>
    </location>
</feature>
<keyword evidence="3" id="KW-0325">Glycoprotein</keyword>
<dbReference type="RefSeq" id="XP_019555354.1">
    <property type="nucleotide sequence ID" value="XM_019699809.3"/>
</dbReference>
<reference evidence="8" key="1">
    <citation type="journal article" date="2015" name="Proc. Natl. Acad. Sci. U.S.A.">
        <title>Genome sequence of the Asian Tiger mosquito, Aedes albopictus, reveals insights into its biology, genetics, and evolution.</title>
        <authorList>
            <person name="Chen X.G."/>
            <person name="Jiang X."/>
            <person name="Gu J."/>
            <person name="Xu M."/>
            <person name="Wu Y."/>
            <person name="Deng Y."/>
            <person name="Zhang C."/>
            <person name="Bonizzoni M."/>
            <person name="Dermauw W."/>
            <person name="Vontas J."/>
            <person name="Armbruster P."/>
            <person name="Huang X."/>
            <person name="Yang Y."/>
            <person name="Zhang H."/>
            <person name="He W."/>
            <person name="Peng H."/>
            <person name="Liu Y."/>
            <person name="Wu K."/>
            <person name="Chen J."/>
            <person name="Lirakis M."/>
            <person name="Topalis P."/>
            <person name="Van Leeuwen T."/>
            <person name="Hall A.B."/>
            <person name="Jiang X."/>
            <person name="Thorpe C."/>
            <person name="Mueller R.L."/>
            <person name="Sun C."/>
            <person name="Waterhouse R.M."/>
            <person name="Yan G."/>
            <person name="Tu Z.J."/>
            <person name="Fang X."/>
            <person name="James A.A."/>
        </authorList>
    </citation>
    <scope>NUCLEOTIDE SEQUENCE [LARGE SCALE GENOMIC DNA]</scope>
    <source>
        <strain evidence="8">Foshan</strain>
    </source>
</reference>
<keyword evidence="5" id="KW-0472">Membrane</keyword>
<feature type="region of interest" description="Disordered" evidence="4">
    <location>
        <begin position="144"/>
        <end position="175"/>
    </location>
</feature>
<dbReference type="GeneID" id="109424643"/>
<dbReference type="SUPFAM" id="SSF57501">
    <property type="entry name" value="Cystine-knot cytokines"/>
    <property type="match status" value="1"/>
</dbReference>
<evidence type="ECO:0000256" key="2">
    <source>
        <dbReference type="ARBA" id="ARBA00023157"/>
    </source>
</evidence>
<organism evidence="7 8">
    <name type="scientific">Aedes albopictus</name>
    <name type="common">Asian tiger mosquito</name>
    <name type="synonym">Stegomyia albopicta</name>
    <dbReference type="NCBI Taxonomy" id="7160"/>
    <lineage>
        <taxon>Eukaryota</taxon>
        <taxon>Metazoa</taxon>
        <taxon>Ecdysozoa</taxon>
        <taxon>Arthropoda</taxon>
        <taxon>Hexapoda</taxon>
        <taxon>Insecta</taxon>
        <taxon>Pterygota</taxon>
        <taxon>Neoptera</taxon>
        <taxon>Endopterygota</taxon>
        <taxon>Diptera</taxon>
        <taxon>Nematocera</taxon>
        <taxon>Culicoidea</taxon>
        <taxon>Culicidae</taxon>
        <taxon>Culicinae</taxon>
        <taxon>Aedini</taxon>
        <taxon>Aedes</taxon>
        <taxon>Stegomyia</taxon>
    </lineage>
</organism>
<reference evidence="7" key="2">
    <citation type="submission" date="2025-05" db="UniProtKB">
        <authorList>
            <consortium name="EnsemblMetazoa"/>
        </authorList>
    </citation>
    <scope>IDENTIFICATION</scope>
    <source>
        <strain evidence="7">Foshan</strain>
    </source>
</reference>
<dbReference type="PANTHER" id="PTHR23199">
    <property type="entry name" value="NEUROTROPHIN 1-RELATED"/>
    <property type="match status" value="1"/>
</dbReference>
<feature type="compositionally biased region" description="Low complexity" evidence="4">
    <location>
        <begin position="144"/>
        <end position="153"/>
    </location>
</feature>
<feature type="region of interest" description="Disordered" evidence="4">
    <location>
        <begin position="72"/>
        <end position="100"/>
    </location>
</feature>
<accession>A0ABM1XNG4</accession>
<dbReference type="InterPro" id="IPR029034">
    <property type="entry name" value="Cystine-knot_cytokine"/>
</dbReference>
<feature type="domain" description="Spaetzle" evidence="6">
    <location>
        <begin position="257"/>
        <end position="351"/>
    </location>
</feature>
<evidence type="ECO:0000313" key="8">
    <source>
        <dbReference type="Proteomes" id="UP000069940"/>
    </source>
</evidence>
<keyword evidence="5" id="KW-0812">Transmembrane</keyword>
<evidence type="ECO:0000256" key="4">
    <source>
        <dbReference type="SAM" id="MobiDB-lite"/>
    </source>
</evidence>
<sequence>MAQQISCTIWLPYGLVLILMIFCSVTVLITPTESSSAVPLIRQRTDSNASNGNESSISDADVQKRIQEVFNRKGYSNPDPSPNDSLEAQPDKVAVRIDGAPARRRKRPLWKIDENFDPRKSYVIKHPNGTITYVPPKDVDLSGTVSTTGTTATPAQGNPNELVDKMSEASTSDSDKLRSSRFVFPSDLEPRIDRTECTPDYPVCSNVIDYPQELINEIVGRQKDRYAEVFGNDIVLTDGDKLVQRFDVDENGNSFEFICESRERLIHPRSGFNADNKSIMIVNTNDYMQGVRIETCSFSTQGQPCEKLNPLFGKTECRQLFHYRTLLAIDPKTNQPYKEKFKLPSCCKCVIIPLDGSAYRKKRETKEGL</sequence>
<keyword evidence="2" id="KW-1015">Disulfide bond</keyword>
<keyword evidence="8" id="KW-1185">Reference proteome</keyword>
<name>A0ABM1XNG4_AEDAL</name>
<protein>
    <recommendedName>
        <fullName evidence="6">Spaetzle domain-containing protein</fullName>
    </recommendedName>
</protein>
<dbReference type="InterPro" id="IPR052444">
    <property type="entry name" value="Spz/Toll_ligand-like"/>
</dbReference>
<dbReference type="EnsemblMetazoa" id="AALFPA23_001288.R38517">
    <property type="protein sequence ID" value="AALFPA23_001288.P38517"/>
    <property type="gene ID" value="AALFPA23_001288"/>
</dbReference>
<evidence type="ECO:0000256" key="5">
    <source>
        <dbReference type="SAM" id="Phobius"/>
    </source>
</evidence>
<evidence type="ECO:0000256" key="3">
    <source>
        <dbReference type="ARBA" id="ARBA00023180"/>
    </source>
</evidence>
<dbReference type="Pfam" id="PF16077">
    <property type="entry name" value="Spaetzle"/>
    <property type="match status" value="1"/>
</dbReference>
<evidence type="ECO:0000259" key="6">
    <source>
        <dbReference type="Pfam" id="PF16077"/>
    </source>
</evidence>
<dbReference type="Gene3D" id="2.10.90.10">
    <property type="entry name" value="Cystine-knot cytokines"/>
    <property type="match status" value="1"/>
</dbReference>
<keyword evidence="1" id="KW-0732">Signal</keyword>